<sequence length="67" mass="7261">MLQPTSVSAAVTTSLVKHVSYVSTAKSEPGYDICADKVQQSFYRTGCMLYKKNASVGQSSRQKGGFH</sequence>
<evidence type="ECO:0000313" key="1">
    <source>
        <dbReference type="EMBL" id="UZP76548.1"/>
    </source>
</evidence>
<reference evidence="1" key="1">
    <citation type="submission" date="2022-11" db="EMBL/GenBank/DDBJ databases">
        <authorList>
            <person name="Vasilchenko N.G."/>
            <person name="Prazdnova E.V."/>
            <person name="Gorovtsov A.V."/>
            <person name="Chistyakov V.A."/>
            <person name="Pak M.L."/>
        </authorList>
    </citation>
    <scope>NUCLEOTIDE SEQUENCE</scope>
    <source>
        <strain evidence="1">R 4.5</strain>
    </source>
</reference>
<organism evidence="1">
    <name type="scientific">Paenibacillus polymyxa</name>
    <name type="common">Bacillus polymyxa</name>
    <dbReference type="NCBI Taxonomy" id="1406"/>
    <lineage>
        <taxon>Bacteria</taxon>
        <taxon>Bacillati</taxon>
        <taxon>Bacillota</taxon>
        <taxon>Bacilli</taxon>
        <taxon>Bacillales</taxon>
        <taxon>Paenibacillaceae</taxon>
        <taxon>Paenibacillus</taxon>
    </lineage>
</organism>
<protein>
    <submittedName>
        <fullName evidence="1">Uncharacterized protein</fullName>
    </submittedName>
</protein>
<dbReference type="AlphaFoldDB" id="A0AAE9PVU4"/>
<proteinExistence type="predicted"/>
<accession>A0AAE9PVU4</accession>
<dbReference type="EMBL" id="CP097770">
    <property type="protein sequence ID" value="UZP76548.1"/>
    <property type="molecule type" value="Genomic_DNA"/>
</dbReference>
<name>A0AAE9PVU4_PAEPO</name>
<gene>
    <name evidence="1" type="ORF">MF626_06035</name>
</gene>